<dbReference type="Proteomes" id="UP000827892">
    <property type="component" value="Chromosome II"/>
</dbReference>
<sequence length="231" mass="26748">MKDIIENCVTSSNLTDFRLPVFSEPSVKFAKFRNEDHKLCDGLSWWKTTNGRKIRPRPRKIEYDGCSYRYYNCINPNDDAFKKFEIYPEKEEFFFVVYVSQNGRMDYDVLKSSKPNRLTEAECQLIHRSLKGRTVKGAFEDLKSGALNFSTRQIRNQMKYQPDCVKSKRGRVSVTTPESLASFGTENGFRLFSSDNQFGAIYLDSDTLNLYMNSLPTKQTTAKNLLNITAR</sequence>
<dbReference type="EMBL" id="CP090892">
    <property type="protein sequence ID" value="ULU04057.1"/>
    <property type="molecule type" value="Genomic_DNA"/>
</dbReference>
<reference evidence="5 7" key="1">
    <citation type="submission" date="2022-04" db="EMBL/GenBank/DDBJ databases">
        <title>Chromosome-level reference genomes for two strains of Caenorhabditis briggsae: an improved platform for comparative genomics.</title>
        <authorList>
            <person name="Stevens L."/>
            <person name="Andersen E."/>
        </authorList>
    </citation>
    <scope>NUCLEOTIDE SEQUENCE [LARGE SCALE GENOMIC DNA]</scope>
    <source>
        <strain evidence="5">VX34</strain>
        <tissue evidence="5">Whole-organism</tissue>
    </source>
</reference>
<accession>A0AAE9F2E6</accession>
<organism evidence="5 7">
    <name type="scientific">Caenorhabditis briggsae</name>
    <dbReference type="NCBI Taxonomy" id="6238"/>
    <lineage>
        <taxon>Eukaryota</taxon>
        <taxon>Metazoa</taxon>
        <taxon>Ecdysozoa</taxon>
        <taxon>Nematoda</taxon>
        <taxon>Chromadorea</taxon>
        <taxon>Rhabditida</taxon>
        <taxon>Rhabditina</taxon>
        <taxon>Rhabditomorpha</taxon>
        <taxon>Rhabditoidea</taxon>
        <taxon>Rhabditidae</taxon>
        <taxon>Peloderinae</taxon>
        <taxon>Caenorhabditis</taxon>
    </lineage>
</organism>
<dbReference type="EMBL" id="CP092624">
    <property type="protein sequence ID" value="UMM32560.1"/>
    <property type="molecule type" value="Genomic_DNA"/>
</dbReference>
<protein>
    <submittedName>
        <fullName evidence="5">Uncharacterized protein</fullName>
    </submittedName>
</protein>
<evidence type="ECO:0000313" key="3">
    <source>
        <dbReference type="EMBL" id="UMM30152.1"/>
    </source>
</evidence>
<dbReference type="Proteomes" id="UP000829354">
    <property type="component" value="Chromosome V"/>
</dbReference>
<dbReference type="EMBL" id="CP090895">
    <property type="protein sequence ID" value="ULT87860.1"/>
    <property type="molecule type" value="Genomic_DNA"/>
</dbReference>
<evidence type="ECO:0000313" key="7">
    <source>
        <dbReference type="Proteomes" id="UP000829354"/>
    </source>
</evidence>
<reference evidence="2 6" key="2">
    <citation type="submission" date="2022-05" db="EMBL/GenBank/DDBJ databases">
        <title>Chromosome-level reference genomes for two strains of Caenorhabditis briggsae: an improved platform for comparative genomics.</title>
        <authorList>
            <person name="Stevens L."/>
            <person name="Andersen E.C."/>
        </authorList>
    </citation>
    <scope>NUCLEOTIDE SEQUENCE [LARGE SCALE GENOMIC DNA]</scope>
    <source>
        <strain evidence="1">QX1410_ONT</strain>
        <tissue evidence="1">Whole-organism</tissue>
    </source>
</reference>
<evidence type="ECO:0000313" key="4">
    <source>
        <dbReference type="EMBL" id="UMM32560.1"/>
    </source>
</evidence>
<evidence type="ECO:0000313" key="2">
    <source>
        <dbReference type="EMBL" id="ULU04057.1"/>
    </source>
</evidence>
<proteinExistence type="predicted"/>
<dbReference type="Proteomes" id="UP000829354">
    <property type="component" value="Chromosome IV"/>
</dbReference>
<dbReference type="EMBL" id="CP092623">
    <property type="protein sequence ID" value="UMM30152.1"/>
    <property type="molecule type" value="Genomic_DNA"/>
</dbReference>
<gene>
    <name evidence="1" type="ORF">L3Y34_007203</name>
    <name evidence="2" type="ORF">L3Y34_017094</name>
    <name evidence="4" type="ORF">L5515_006305</name>
    <name evidence="5" type="ORF">L5515_006453</name>
    <name evidence="3" type="ORF">L5515_012151</name>
</gene>
<dbReference type="AlphaFoldDB" id="A0AAE9F2E6"/>
<evidence type="ECO:0000313" key="1">
    <source>
        <dbReference type="EMBL" id="ULT87860.1"/>
    </source>
</evidence>
<keyword evidence="7" id="KW-1185">Reference proteome</keyword>
<dbReference type="EMBL" id="CP092624">
    <property type="protein sequence ID" value="UMM32762.1"/>
    <property type="molecule type" value="Genomic_DNA"/>
</dbReference>
<name>A0AAE9F2E6_CAEBR</name>
<evidence type="ECO:0000313" key="5">
    <source>
        <dbReference type="EMBL" id="UMM32762.1"/>
    </source>
</evidence>
<dbReference type="Proteomes" id="UP000827892">
    <property type="component" value="Chromosome V"/>
</dbReference>
<evidence type="ECO:0000313" key="6">
    <source>
        <dbReference type="Proteomes" id="UP000827892"/>
    </source>
</evidence>